<evidence type="ECO:0000256" key="3">
    <source>
        <dbReference type="ARBA" id="ARBA00011233"/>
    </source>
</evidence>
<keyword evidence="5" id="KW-0119">Carbohydrate metabolism</keyword>
<comment type="caution">
    <text evidence="6">The sequence shown here is derived from an EMBL/GenBank/DDBJ whole genome shotgun (WGS) entry which is preliminary data.</text>
</comment>
<gene>
    <name evidence="6" type="primary">kdgA</name>
    <name evidence="6" type="ORF">Pan54_48880</name>
</gene>
<dbReference type="InterPro" id="IPR031338">
    <property type="entry name" value="KDPG/KHG_AS_2"/>
</dbReference>
<dbReference type="EMBL" id="SJPG01000001">
    <property type="protein sequence ID" value="TWT64127.1"/>
    <property type="molecule type" value="Genomic_DNA"/>
</dbReference>
<protein>
    <submittedName>
        <fullName evidence="6">KHG/KDPG aldolase</fullName>
    </submittedName>
</protein>
<dbReference type="PANTHER" id="PTHR30246:SF1">
    <property type="entry name" value="2-DEHYDRO-3-DEOXY-6-PHOSPHOGALACTONATE ALDOLASE-RELATED"/>
    <property type="match status" value="1"/>
</dbReference>
<organism evidence="6 7">
    <name type="scientific">Rubinisphaera italica</name>
    <dbReference type="NCBI Taxonomy" id="2527969"/>
    <lineage>
        <taxon>Bacteria</taxon>
        <taxon>Pseudomonadati</taxon>
        <taxon>Planctomycetota</taxon>
        <taxon>Planctomycetia</taxon>
        <taxon>Planctomycetales</taxon>
        <taxon>Planctomycetaceae</taxon>
        <taxon>Rubinisphaera</taxon>
    </lineage>
</organism>
<dbReference type="OrthoDB" id="9802667at2"/>
<keyword evidence="7" id="KW-1185">Reference proteome</keyword>
<dbReference type="RefSeq" id="WP_146505867.1">
    <property type="nucleotide sequence ID" value="NZ_SJPG01000001.1"/>
</dbReference>
<evidence type="ECO:0000256" key="5">
    <source>
        <dbReference type="ARBA" id="ARBA00023277"/>
    </source>
</evidence>
<evidence type="ECO:0000256" key="4">
    <source>
        <dbReference type="ARBA" id="ARBA00023239"/>
    </source>
</evidence>
<proteinExistence type="inferred from homology"/>
<dbReference type="AlphaFoldDB" id="A0A5C5XLQ9"/>
<dbReference type="Proteomes" id="UP000316095">
    <property type="component" value="Unassembled WGS sequence"/>
</dbReference>
<dbReference type="PANTHER" id="PTHR30246">
    <property type="entry name" value="2-KETO-3-DEOXY-6-PHOSPHOGLUCONATE ALDOLASE"/>
    <property type="match status" value="1"/>
</dbReference>
<comment type="pathway">
    <text evidence="1">Carbohydrate acid metabolism.</text>
</comment>
<dbReference type="PROSITE" id="PS00160">
    <property type="entry name" value="ALDOLASE_KDPG_KHG_2"/>
    <property type="match status" value="1"/>
</dbReference>
<evidence type="ECO:0000256" key="2">
    <source>
        <dbReference type="ARBA" id="ARBA00006906"/>
    </source>
</evidence>
<comment type="subunit">
    <text evidence="3">Homotrimer.</text>
</comment>
<dbReference type="InterPro" id="IPR013785">
    <property type="entry name" value="Aldolase_TIM"/>
</dbReference>
<evidence type="ECO:0000313" key="6">
    <source>
        <dbReference type="EMBL" id="TWT64127.1"/>
    </source>
</evidence>
<dbReference type="InterPro" id="IPR000887">
    <property type="entry name" value="Aldlse_KDPG_KHG"/>
</dbReference>
<dbReference type="Gene3D" id="3.20.20.70">
    <property type="entry name" value="Aldolase class I"/>
    <property type="match status" value="1"/>
</dbReference>
<dbReference type="NCBIfam" id="TIGR01182">
    <property type="entry name" value="eda"/>
    <property type="match status" value="1"/>
</dbReference>
<dbReference type="GO" id="GO:0016829">
    <property type="term" value="F:lyase activity"/>
    <property type="evidence" value="ECO:0007669"/>
    <property type="project" value="UniProtKB-KW"/>
</dbReference>
<dbReference type="Pfam" id="PF01081">
    <property type="entry name" value="Aldolase"/>
    <property type="match status" value="1"/>
</dbReference>
<dbReference type="SUPFAM" id="SSF51569">
    <property type="entry name" value="Aldolase"/>
    <property type="match status" value="1"/>
</dbReference>
<keyword evidence="4" id="KW-0456">Lyase</keyword>
<comment type="similarity">
    <text evidence="2">Belongs to the KHG/KDPG aldolase family.</text>
</comment>
<evidence type="ECO:0000313" key="7">
    <source>
        <dbReference type="Proteomes" id="UP000316095"/>
    </source>
</evidence>
<name>A0A5C5XLQ9_9PLAN</name>
<dbReference type="CDD" id="cd00452">
    <property type="entry name" value="KDPG_aldolase"/>
    <property type="match status" value="1"/>
</dbReference>
<evidence type="ECO:0000256" key="1">
    <source>
        <dbReference type="ARBA" id="ARBA00004761"/>
    </source>
</evidence>
<sequence length="215" mass="23335">MDHAQILHRLLEDRLVAILRVDDSALLIDLCKAIAAGGIRSIEITMTVPNALRILEEVRQQLPEDILLGAGTVLDAETARLVILAGADFIVSPHTDVEIIKMCKRYGKPIVPGAFTPTEIVHAWQSGADIVKLFPSDPIGPKYLKNLKGPLPQIRMMPTGGVELDTIHEFFAAGACAVGIGGALLKKEWLKEKNFAAVEAEARKFVDVIQSIQSA</sequence>
<accession>A0A5C5XLQ9</accession>
<reference evidence="6 7" key="1">
    <citation type="submission" date="2019-02" db="EMBL/GenBank/DDBJ databases">
        <title>Deep-cultivation of Planctomycetes and their phenomic and genomic characterization uncovers novel biology.</title>
        <authorList>
            <person name="Wiegand S."/>
            <person name="Jogler M."/>
            <person name="Boedeker C."/>
            <person name="Pinto D."/>
            <person name="Vollmers J."/>
            <person name="Rivas-Marin E."/>
            <person name="Kohn T."/>
            <person name="Peeters S.H."/>
            <person name="Heuer A."/>
            <person name="Rast P."/>
            <person name="Oberbeckmann S."/>
            <person name="Bunk B."/>
            <person name="Jeske O."/>
            <person name="Meyerdierks A."/>
            <person name="Storesund J.E."/>
            <person name="Kallscheuer N."/>
            <person name="Luecker S."/>
            <person name="Lage O.M."/>
            <person name="Pohl T."/>
            <person name="Merkel B.J."/>
            <person name="Hornburger P."/>
            <person name="Mueller R.-W."/>
            <person name="Bruemmer F."/>
            <person name="Labrenz M."/>
            <person name="Spormann A.M."/>
            <person name="Op Den Camp H."/>
            <person name="Overmann J."/>
            <person name="Amann R."/>
            <person name="Jetten M.S.M."/>
            <person name="Mascher T."/>
            <person name="Medema M.H."/>
            <person name="Devos D.P."/>
            <person name="Kaster A.-K."/>
            <person name="Ovreas L."/>
            <person name="Rohde M."/>
            <person name="Galperin M.Y."/>
            <person name="Jogler C."/>
        </authorList>
    </citation>
    <scope>NUCLEOTIDE SEQUENCE [LARGE SCALE GENOMIC DNA]</scope>
    <source>
        <strain evidence="6 7">Pan54</strain>
    </source>
</reference>